<dbReference type="GO" id="GO:0005975">
    <property type="term" value="P:carbohydrate metabolic process"/>
    <property type="evidence" value="ECO:0007669"/>
    <property type="project" value="InterPro"/>
</dbReference>
<feature type="signal peptide" evidence="1">
    <location>
        <begin position="1"/>
        <end position="24"/>
    </location>
</feature>
<dbReference type="KEGG" id="mgk:FSB76_27400"/>
<dbReference type="SUPFAM" id="SSF48208">
    <property type="entry name" value="Six-hairpin glycosidases"/>
    <property type="match status" value="1"/>
</dbReference>
<dbReference type="Gene3D" id="2.60.40.1180">
    <property type="entry name" value="Golgi alpha-mannosidase II"/>
    <property type="match status" value="1"/>
</dbReference>
<dbReference type="RefSeq" id="WP_147059152.1">
    <property type="nucleotide sequence ID" value="NZ_CP042437.1"/>
</dbReference>
<dbReference type="InterPro" id="IPR012341">
    <property type="entry name" value="6hp_glycosidase-like_sf"/>
</dbReference>
<dbReference type="Pfam" id="PF22124">
    <property type="entry name" value="Glyco_hydro_95_cat"/>
    <property type="match status" value="1"/>
</dbReference>
<dbReference type="FunFam" id="1.50.10.10:FF:000028">
    <property type="entry name" value="Alpha-L-fucosidase 2"/>
    <property type="match status" value="1"/>
</dbReference>
<dbReference type="InterPro" id="IPR054363">
    <property type="entry name" value="GH95_cat"/>
</dbReference>
<evidence type="ECO:0000313" key="5">
    <source>
        <dbReference type="EMBL" id="QEC79496.1"/>
    </source>
</evidence>
<dbReference type="InterPro" id="IPR008928">
    <property type="entry name" value="6-hairpin_glycosidase_sf"/>
</dbReference>
<name>A0A5B8W938_9SPHI</name>
<dbReference type="InterPro" id="IPR016518">
    <property type="entry name" value="Alpha-L-fucosidase"/>
</dbReference>
<dbReference type="InterPro" id="IPR027414">
    <property type="entry name" value="GH95_N_dom"/>
</dbReference>
<dbReference type="PANTHER" id="PTHR31084:SF0">
    <property type="entry name" value="ALPHA-L-FUCOSIDASE 2"/>
    <property type="match status" value="1"/>
</dbReference>
<dbReference type="OrthoDB" id="9802600at2"/>
<dbReference type="InterPro" id="IPR013780">
    <property type="entry name" value="Glyco_hydro_b"/>
</dbReference>
<protein>
    <submittedName>
        <fullName evidence="5">Glycoside hydrolase family 95 protein</fullName>
    </submittedName>
</protein>
<proteinExistence type="predicted"/>
<accession>A0A5B8W938</accession>
<feature type="domain" description="Alpha fucosidase A-like C-terminal" evidence="3">
    <location>
        <begin position="710"/>
        <end position="773"/>
    </location>
</feature>
<keyword evidence="1" id="KW-0732">Signal</keyword>
<gene>
    <name evidence="5" type="ORF">FSB76_27400</name>
</gene>
<dbReference type="GO" id="GO:0004560">
    <property type="term" value="F:alpha-L-fucosidase activity"/>
    <property type="evidence" value="ECO:0007669"/>
    <property type="project" value="InterPro"/>
</dbReference>
<dbReference type="Gene3D" id="2.70.98.50">
    <property type="entry name" value="putative glycoside hydrolase family protein from bacillus halodurans"/>
    <property type="match status" value="1"/>
</dbReference>
<organism evidence="5 6">
    <name type="scientific">Mucilaginibacter ginsenosidivorax</name>
    <dbReference type="NCBI Taxonomy" id="862126"/>
    <lineage>
        <taxon>Bacteria</taxon>
        <taxon>Pseudomonadati</taxon>
        <taxon>Bacteroidota</taxon>
        <taxon>Sphingobacteriia</taxon>
        <taxon>Sphingobacteriales</taxon>
        <taxon>Sphingobacteriaceae</taxon>
        <taxon>Mucilaginibacter</taxon>
    </lineage>
</organism>
<feature type="domain" description="Glycosyl hydrolase family 95 N-terminal" evidence="2">
    <location>
        <begin position="45"/>
        <end position="281"/>
    </location>
</feature>
<evidence type="ECO:0000259" key="2">
    <source>
        <dbReference type="Pfam" id="PF14498"/>
    </source>
</evidence>
<sequence length="834" mass="93327">MTRLVNKKVCLFAGALLMLSSVQAQQKNYAGKKNNMPDNSGRYRLWYNQPAKNWNEALPLGNGFIGGMVFGNVQNERIQLNESTIWGGGPNNTIDSSARPYIDQVRRLLAEKKYAEAQELANSKLGPKGNSGMPYQLAGNLYISFPGSDAVSNYYRDLDIANATATVRYTLNGVNYKREFFTSFGSNVLMVKLTANKPGMINCKLKLKSPLKSSVTINNENALVLAGQGSEHEGQKGQIEFNVLTRVKNSGGTNVADTSGITIANADTAVIYLSMATNFVNYHDVSANSMLRAKNTLSKAYEHSFDELLTKNIKYYRSYFDRVKLDLGADSAAKRPTNVRIQNFSTNNDTQLAELYFQYGRYLLICSSQPGSQPANLQGIWNGEVKGPWDSKYTININTEMNYWPGEVTRLPELSTPLFNMIKDLSVTGKPTARIMYGARGWMLHHNTDIWRITGVVDGAFWGLWPTSNAWLCQHLWEHYLYSGDKEFLKEYYPIIKGAAEYYIDALQKDPEHGWLVVSPSVSPEHEYIDGKNQVSVTAGATMDNQLVYGLFTDAIRAAAELNIDKVFADSLAAYRRQLPPMQIGRYGQLQEWLEDLDRTDDHHRHVSHLYGLFPGNQISPFAQPQLFAAVKNSLIYRGDVSTGWSMAWKINLWARLLDGNHAYKLIKDQIKPIGGGSGGTYPNLFDAHPPFQIDGNFGCTSGIAEMLLQSHDGAIYLLPAVPDEWKDGSISGLMARGGFKVDIKWANHKIIKLVIHSSLGGNCRLRVNQQMNGKLLTAVSGINKNRFYQTMDLQTPIIKNSDKNLHPDLPKTWMYDLATRPGKTYTIINNDSR</sequence>
<keyword evidence="5" id="KW-0378">Hydrolase</keyword>
<evidence type="ECO:0000259" key="3">
    <source>
        <dbReference type="Pfam" id="PF21307"/>
    </source>
</evidence>
<keyword evidence="6" id="KW-1185">Reference proteome</keyword>
<dbReference type="Proteomes" id="UP000321362">
    <property type="component" value="Chromosome"/>
</dbReference>
<dbReference type="AlphaFoldDB" id="A0A5B8W938"/>
<reference evidence="5 6" key="1">
    <citation type="journal article" date="2013" name="J. Microbiol.">
        <title>Mucilaginibacter ginsenosidivorax sp. nov., with ginsenoside converting activity isolated from sediment.</title>
        <authorList>
            <person name="Kim J.K."/>
            <person name="Choi T.E."/>
            <person name="Liu Q.M."/>
            <person name="Park H.Y."/>
            <person name="Yi T.H."/>
            <person name="Yoon M.H."/>
            <person name="Kim S.C."/>
            <person name="Im W.T."/>
        </authorList>
    </citation>
    <scope>NUCLEOTIDE SEQUENCE [LARGE SCALE GENOMIC DNA]</scope>
    <source>
        <strain evidence="5 6">KHI28</strain>
    </source>
</reference>
<evidence type="ECO:0000259" key="4">
    <source>
        <dbReference type="Pfam" id="PF22124"/>
    </source>
</evidence>
<evidence type="ECO:0000256" key="1">
    <source>
        <dbReference type="SAM" id="SignalP"/>
    </source>
</evidence>
<dbReference type="InterPro" id="IPR049053">
    <property type="entry name" value="AFCA-like_C"/>
</dbReference>
<feature type="domain" description="Glycosyl hydrolase family 95 catalytic" evidence="4">
    <location>
        <begin position="304"/>
        <end position="708"/>
    </location>
</feature>
<feature type="chain" id="PRO_5023012630" evidence="1">
    <location>
        <begin position="25"/>
        <end position="834"/>
    </location>
</feature>
<dbReference type="Pfam" id="PF21307">
    <property type="entry name" value="Glyco_hydro_95_C"/>
    <property type="match status" value="1"/>
</dbReference>
<dbReference type="PIRSF" id="PIRSF007663">
    <property type="entry name" value="UCP007663"/>
    <property type="match status" value="1"/>
</dbReference>
<dbReference type="PANTHER" id="PTHR31084">
    <property type="entry name" value="ALPHA-L-FUCOSIDASE 2"/>
    <property type="match status" value="1"/>
</dbReference>
<dbReference type="Pfam" id="PF14498">
    <property type="entry name" value="Glyco_hyd_65N_2"/>
    <property type="match status" value="1"/>
</dbReference>
<dbReference type="EMBL" id="CP042437">
    <property type="protein sequence ID" value="QEC79496.1"/>
    <property type="molecule type" value="Genomic_DNA"/>
</dbReference>
<evidence type="ECO:0000313" key="6">
    <source>
        <dbReference type="Proteomes" id="UP000321362"/>
    </source>
</evidence>
<dbReference type="Gene3D" id="1.50.10.10">
    <property type="match status" value="1"/>
</dbReference>